<dbReference type="GO" id="GO:0031848">
    <property type="term" value="P:protection from non-homologous end joining at telomere"/>
    <property type="evidence" value="ECO:0007669"/>
    <property type="project" value="TreeGrafter"/>
</dbReference>
<evidence type="ECO:0000256" key="2">
    <source>
        <dbReference type="ARBA" id="ARBA00022454"/>
    </source>
</evidence>
<comment type="subcellular location">
    <subcellularLocation>
        <location evidence="5">Nucleus</location>
    </subcellularLocation>
    <subcellularLocation>
        <location evidence="5">Chromosome</location>
        <location evidence="5">Telomere</location>
    </subcellularLocation>
</comment>
<evidence type="ECO:0000256" key="1">
    <source>
        <dbReference type="ARBA" id="ARBA00010467"/>
    </source>
</evidence>
<dbReference type="SUPFAM" id="SSF46689">
    <property type="entry name" value="Homeodomain-like"/>
    <property type="match status" value="1"/>
</dbReference>
<comment type="subunit">
    <text evidence="5">Homodimer.</text>
</comment>
<dbReference type="Gene3D" id="1.10.10.60">
    <property type="entry name" value="Homeodomain-like"/>
    <property type="match status" value="1"/>
</dbReference>
<keyword evidence="4 5" id="KW-0539">Nucleus</keyword>
<dbReference type="PANTHER" id="PTHR16466">
    <property type="entry name" value="TELOMERE REPEAT-BINDING FACTOR 2-INTERACTING PROTEIN 1"/>
    <property type="match status" value="1"/>
</dbReference>
<organism evidence="7">
    <name type="scientific">Schizaphis graminum</name>
    <name type="common">Green bug aphid</name>
    <dbReference type="NCBI Taxonomy" id="13262"/>
    <lineage>
        <taxon>Eukaryota</taxon>
        <taxon>Metazoa</taxon>
        <taxon>Ecdysozoa</taxon>
        <taxon>Arthropoda</taxon>
        <taxon>Hexapoda</taxon>
        <taxon>Insecta</taxon>
        <taxon>Pterygota</taxon>
        <taxon>Neoptera</taxon>
        <taxon>Paraneoptera</taxon>
        <taxon>Hemiptera</taxon>
        <taxon>Sternorrhyncha</taxon>
        <taxon>Aphidomorpha</taxon>
        <taxon>Aphidoidea</taxon>
        <taxon>Aphididae</taxon>
        <taxon>Aphidini</taxon>
        <taxon>Schizaphis</taxon>
    </lineage>
</organism>
<keyword evidence="2 5" id="KW-0158">Chromosome</keyword>
<dbReference type="GO" id="GO:0006355">
    <property type="term" value="P:regulation of DNA-templated transcription"/>
    <property type="evidence" value="ECO:0007669"/>
    <property type="project" value="UniProtKB-UniRule"/>
</dbReference>
<protein>
    <recommendedName>
        <fullName evidence="5">Telomeric repeat-binding factor 2-interacting protein 1</fullName>
        <shortName evidence="5">TERF2-interacting telomeric protein 1</shortName>
    </recommendedName>
    <alternativeName>
        <fullName evidence="5">Repressor/activator protein 1 homolog</fullName>
    </alternativeName>
</protein>
<sequence>MDLDLTEDLFYFQNIDKKSLEIVLDSDTKEKFYLNLLTKSFANVLDTPNNHSMVFAVPGNTVYYHPKIPAFDIKYIEDCFKFKDFPDPTKYLIKNTSNENYTKDQIFDCWLHQNKSWYDLNSVPENQKNSDDDSDMSTINFHMATTSISDSSSRVTKIPYSHKEDVSIVKYIIKNKYAFNVNAVSMWQRMEYDKICKYRSWQSMRQRYIKYIKNDLTSKKHSFPFLTPKKLLILLQGLSNVKKKNLNKEAYKFRFNRALNYYGSSTDSSS</sequence>
<dbReference type="EMBL" id="GGMR01011061">
    <property type="protein sequence ID" value="MBY23680.1"/>
    <property type="molecule type" value="Transcribed_RNA"/>
</dbReference>
<evidence type="ECO:0000259" key="6">
    <source>
        <dbReference type="Pfam" id="PF08914"/>
    </source>
</evidence>
<dbReference type="InterPro" id="IPR015010">
    <property type="entry name" value="TERF2IP_Myb"/>
</dbReference>
<keyword evidence="5" id="KW-0804">Transcription</keyword>
<reference evidence="7" key="1">
    <citation type="submission" date="2018-04" db="EMBL/GenBank/DDBJ databases">
        <title>Transcriptome of Schizaphis graminum biotype I.</title>
        <authorList>
            <person name="Scully E.D."/>
            <person name="Geib S.M."/>
            <person name="Palmer N.A."/>
            <person name="Koch K."/>
            <person name="Bradshaw J."/>
            <person name="Heng-Moss T."/>
            <person name="Sarath G."/>
        </authorList>
    </citation>
    <scope>NUCLEOTIDE SEQUENCE</scope>
</reference>
<dbReference type="InterPro" id="IPR039595">
    <property type="entry name" value="TE2IP/Rap1"/>
</dbReference>
<dbReference type="GO" id="GO:0010833">
    <property type="term" value="P:telomere maintenance via telomere lengthening"/>
    <property type="evidence" value="ECO:0007669"/>
    <property type="project" value="UniProtKB-UniRule"/>
</dbReference>
<dbReference type="PANTHER" id="PTHR16466:SF6">
    <property type="entry name" value="TELOMERIC REPEAT-BINDING FACTOR 2-INTERACTING PROTEIN 1"/>
    <property type="match status" value="1"/>
</dbReference>
<dbReference type="GO" id="GO:0042162">
    <property type="term" value="F:telomeric DNA binding"/>
    <property type="evidence" value="ECO:0007669"/>
    <property type="project" value="TreeGrafter"/>
</dbReference>
<dbReference type="GO" id="GO:0070187">
    <property type="term" value="C:shelterin complex"/>
    <property type="evidence" value="ECO:0007669"/>
    <property type="project" value="TreeGrafter"/>
</dbReference>
<proteinExistence type="inferred from homology"/>
<feature type="domain" description="TERF2-interacting telomeric protein 1 Myb" evidence="6">
    <location>
        <begin position="160"/>
        <end position="214"/>
    </location>
</feature>
<dbReference type="Pfam" id="PF08914">
    <property type="entry name" value="Myb_Rap1"/>
    <property type="match status" value="1"/>
</dbReference>
<name>A0A2S2P2M5_SCHGA</name>
<gene>
    <name evidence="7" type="ORF">g.138900</name>
</gene>
<evidence type="ECO:0000313" key="7">
    <source>
        <dbReference type="EMBL" id="MBY23680.1"/>
    </source>
</evidence>
<keyword evidence="5" id="KW-0010">Activator</keyword>
<evidence type="ECO:0000256" key="5">
    <source>
        <dbReference type="RuleBase" id="RU367107"/>
    </source>
</evidence>
<evidence type="ECO:0000256" key="4">
    <source>
        <dbReference type="ARBA" id="ARBA00023242"/>
    </source>
</evidence>
<dbReference type="InterPro" id="IPR009057">
    <property type="entry name" value="Homeodomain-like_sf"/>
</dbReference>
<comment type="function">
    <text evidence="5">Acts both as a regulator of telomere function and as a transcription regulator. Involved in the regulation of telomere length and protection as a component of the shelterin complex (telosome). Does not bind DNA directly: recruited to telomeric double-stranded 5'-TTAGGG-3' repeats via its interaction with terf2. Independently of its function in telomeres, also acts as a transcription regulator: recruited to extratelomeric 5'-TTAGGG-3' sites via its association with terf2 or other factors, and regulates gene expression.</text>
</comment>
<dbReference type="AlphaFoldDB" id="A0A2S2P2M5"/>
<evidence type="ECO:0000256" key="3">
    <source>
        <dbReference type="ARBA" id="ARBA00022895"/>
    </source>
</evidence>
<comment type="similarity">
    <text evidence="1 5">Belongs to the RAP1 family.</text>
</comment>
<keyword evidence="3 5" id="KW-0779">Telomere</keyword>
<accession>A0A2S2P2M5</accession>
<keyword evidence="5" id="KW-0805">Transcription regulation</keyword>